<accession>A0A6I6ISH4</accession>
<feature type="compositionally biased region" description="Basic and acidic residues" evidence="1">
    <location>
        <begin position="50"/>
        <end position="67"/>
    </location>
</feature>
<organism evidence="2 3">
    <name type="scientific">Roseovarius faecimaris</name>
    <dbReference type="NCBI Taxonomy" id="2494550"/>
    <lineage>
        <taxon>Bacteria</taxon>
        <taxon>Pseudomonadati</taxon>
        <taxon>Pseudomonadota</taxon>
        <taxon>Alphaproteobacteria</taxon>
        <taxon>Rhodobacterales</taxon>
        <taxon>Roseobacteraceae</taxon>
        <taxon>Roseovarius</taxon>
    </lineage>
</organism>
<dbReference type="EMBL" id="CP034348">
    <property type="protein sequence ID" value="QGX98467.1"/>
    <property type="molecule type" value="Genomic_DNA"/>
</dbReference>
<feature type="region of interest" description="Disordered" evidence="1">
    <location>
        <begin position="41"/>
        <end position="67"/>
    </location>
</feature>
<dbReference type="KEGG" id="rom:EI983_09300"/>
<dbReference type="AlphaFoldDB" id="A0A6I6ISH4"/>
<evidence type="ECO:0000313" key="3">
    <source>
        <dbReference type="Proteomes" id="UP000428330"/>
    </source>
</evidence>
<reference evidence="3" key="1">
    <citation type="submission" date="2018-12" db="EMBL/GenBank/DDBJ databases">
        <title>Complete genome sequence of Roseovarius sp. MME-070.</title>
        <authorList>
            <person name="Nam Y.-D."/>
            <person name="Kang J."/>
            <person name="Chung W.-H."/>
            <person name="Park Y.S."/>
        </authorList>
    </citation>
    <scope>NUCLEOTIDE SEQUENCE [LARGE SCALE GENOMIC DNA]</scope>
    <source>
        <strain evidence="3">MME-070</strain>
    </source>
</reference>
<name>A0A6I6ISH4_9RHOB</name>
<dbReference type="Proteomes" id="UP000428330">
    <property type="component" value="Chromosome"/>
</dbReference>
<proteinExistence type="predicted"/>
<evidence type="ECO:0000313" key="2">
    <source>
        <dbReference type="EMBL" id="QGX98467.1"/>
    </source>
</evidence>
<keyword evidence="3" id="KW-1185">Reference proteome</keyword>
<gene>
    <name evidence="2" type="ORF">EI983_09300</name>
</gene>
<evidence type="ECO:0000256" key="1">
    <source>
        <dbReference type="SAM" id="MobiDB-lite"/>
    </source>
</evidence>
<protein>
    <submittedName>
        <fullName evidence="2">Uncharacterized protein</fullName>
    </submittedName>
</protein>
<sequence>MSVLLNPWDIPSAGLNPTGPDQATTFAQDMSHAAFAEKHIPAPMPNDFAGDDRGQSRQEYGTRKEII</sequence>